<gene>
    <name evidence="3" type="primary">CCDC200</name>
</gene>
<reference evidence="3" key="1">
    <citation type="submission" date="2025-08" db="UniProtKB">
        <authorList>
            <consortium name="RefSeq"/>
        </authorList>
    </citation>
    <scope>IDENTIFICATION</scope>
    <source>
        <tissue evidence="3">Blood</tissue>
    </source>
</reference>
<evidence type="ECO:0000256" key="1">
    <source>
        <dbReference type="SAM" id="MobiDB-lite"/>
    </source>
</evidence>
<feature type="compositionally biased region" description="Polar residues" evidence="1">
    <location>
        <begin position="164"/>
        <end position="174"/>
    </location>
</feature>
<feature type="compositionally biased region" description="Polar residues" evidence="1">
    <location>
        <begin position="58"/>
        <end position="67"/>
    </location>
</feature>
<evidence type="ECO:0000313" key="2">
    <source>
        <dbReference type="Proteomes" id="UP000515165"/>
    </source>
</evidence>
<feature type="region of interest" description="Disordered" evidence="1">
    <location>
        <begin position="24"/>
        <end position="191"/>
    </location>
</feature>
<organism evidence="2 3">
    <name type="scientific">Zalophus californianus</name>
    <name type="common">California sealion</name>
    <dbReference type="NCBI Taxonomy" id="9704"/>
    <lineage>
        <taxon>Eukaryota</taxon>
        <taxon>Metazoa</taxon>
        <taxon>Chordata</taxon>
        <taxon>Craniata</taxon>
        <taxon>Vertebrata</taxon>
        <taxon>Euteleostomi</taxon>
        <taxon>Mammalia</taxon>
        <taxon>Eutheria</taxon>
        <taxon>Laurasiatheria</taxon>
        <taxon>Carnivora</taxon>
        <taxon>Caniformia</taxon>
        <taxon>Pinnipedia</taxon>
        <taxon>Otariidae</taxon>
        <taxon>Zalophus</taxon>
    </lineage>
</organism>
<dbReference type="Proteomes" id="UP000515165">
    <property type="component" value="Chromosome 16"/>
</dbReference>
<dbReference type="GeneID" id="113939011"/>
<feature type="compositionally biased region" description="Pro residues" evidence="1">
    <location>
        <begin position="70"/>
        <end position="91"/>
    </location>
</feature>
<accession>A0A6J2FKD7</accession>
<feature type="compositionally biased region" description="Polar residues" evidence="1">
    <location>
        <begin position="127"/>
        <end position="150"/>
    </location>
</feature>
<protein>
    <submittedName>
        <fullName evidence="3">Coiled-coil domain-containing protein 200 isoform X1</fullName>
    </submittedName>
</protein>
<keyword evidence="2" id="KW-1185">Reference proteome</keyword>
<sequence>MGSAYHWEARRRQMVLDRRRWLVAEHQQQQQQEQVHEKELKKLQEEEGQSEKRPQPPQGSRQEQQLSLPLRPPGAPPELQAPPAQPQPPRPKLLEQSQTPPVPPPPQPRQQNAQDPLTPCTSVHILQDSQKPGPQLGSVGTHQAGGQSDFNRFPGGTKLPQGASFRNSFQSNPDKYTEHSRFTSTNYTQQW</sequence>
<proteinExistence type="predicted"/>
<evidence type="ECO:0000313" key="3">
    <source>
        <dbReference type="RefSeq" id="XP_027480384.1"/>
    </source>
</evidence>
<dbReference type="RefSeq" id="XP_027480384.1">
    <property type="nucleotide sequence ID" value="XM_027624583.1"/>
</dbReference>
<dbReference type="AlphaFoldDB" id="A0A6J2FKD7"/>
<feature type="compositionally biased region" description="Basic and acidic residues" evidence="1">
    <location>
        <begin position="34"/>
        <end position="54"/>
    </location>
</feature>
<name>A0A6J2FKD7_ZALCA</name>
<dbReference type="CTD" id="100874261"/>
<feature type="compositionally biased region" description="Polar residues" evidence="1">
    <location>
        <begin position="182"/>
        <end position="191"/>
    </location>
</feature>
<dbReference type="KEGG" id="zca:113939011"/>
<dbReference type="OrthoDB" id="9809761at2759"/>